<keyword evidence="13" id="KW-1185">Reference proteome</keyword>
<proteinExistence type="inferred from homology"/>
<dbReference type="PANTHER" id="PTHR13190:SF1">
    <property type="entry name" value="AUTOPHAGY-RELATED 2, ISOFORM A"/>
    <property type="match status" value="1"/>
</dbReference>
<accession>A0A182N5J9</accession>
<comment type="subcellular location">
    <subcellularLocation>
        <location evidence="1">Endoplasmic reticulum membrane</location>
        <topology evidence="1">Peripheral membrane protein</topology>
    </subcellularLocation>
    <subcellularLocation>
        <location evidence="2">Preautophagosomal structure membrane</location>
        <topology evidence="2">Peripheral membrane protein</topology>
    </subcellularLocation>
</comment>
<dbReference type="PANTHER" id="PTHR13190">
    <property type="entry name" value="AUTOPHAGY-RELATED 2, ISOFORM A"/>
    <property type="match status" value="1"/>
</dbReference>
<sequence length="70" mass="8153">MPWYAPWSDVIKKKICRFLLQRYLGRFLEEKLSLDQLNVDFYNGTGTVHNVTLYCQTLQPIRGLGSFGVI</sequence>
<organism evidence="12 13">
    <name type="scientific">Anopheles dirus</name>
    <dbReference type="NCBI Taxonomy" id="7168"/>
    <lineage>
        <taxon>Eukaryota</taxon>
        <taxon>Metazoa</taxon>
        <taxon>Ecdysozoa</taxon>
        <taxon>Arthropoda</taxon>
        <taxon>Hexapoda</taxon>
        <taxon>Insecta</taxon>
        <taxon>Pterygota</taxon>
        <taxon>Neoptera</taxon>
        <taxon>Endopterygota</taxon>
        <taxon>Diptera</taxon>
        <taxon>Nematocera</taxon>
        <taxon>Culicoidea</taxon>
        <taxon>Culicidae</taxon>
        <taxon>Anophelinae</taxon>
        <taxon>Anopheles</taxon>
    </lineage>
</organism>
<evidence type="ECO:0000256" key="3">
    <source>
        <dbReference type="ARBA" id="ARBA00009714"/>
    </source>
</evidence>
<dbReference type="GO" id="GO:0032266">
    <property type="term" value="F:phosphatidylinositol-3-phosphate binding"/>
    <property type="evidence" value="ECO:0007669"/>
    <property type="project" value="TreeGrafter"/>
</dbReference>
<keyword evidence="5" id="KW-0813">Transport</keyword>
<evidence type="ECO:0000256" key="9">
    <source>
        <dbReference type="ARBA" id="ARBA00023136"/>
    </source>
</evidence>
<evidence type="ECO:0000256" key="11">
    <source>
        <dbReference type="ARBA" id="ARBA00024615"/>
    </source>
</evidence>
<reference evidence="13" key="1">
    <citation type="submission" date="2013-03" db="EMBL/GenBank/DDBJ databases">
        <title>The Genome Sequence of Anopheles dirus WRAIR2.</title>
        <authorList>
            <consortium name="The Broad Institute Genomics Platform"/>
            <person name="Neafsey D.E."/>
            <person name="Walton C."/>
            <person name="Walker B."/>
            <person name="Young S.K."/>
            <person name="Zeng Q."/>
            <person name="Gargeya S."/>
            <person name="Fitzgerald M."/>
            <person name="Haas B."/>
            <person name="Abouelleil A."/>
            <person name="Allen A.W."/>
            <person name="Alvarado L."/>
            <person name="Arachchi H.M."/>
            <person name="Berlin A.M."/>
            <person name="Chapman S.B."/>
            <person name="Gainer-Dewar J."/>
            <person name="Goldberg J."/>
            <person name="Griggs A."/>
            <person name="Gujja S."/>
            <person name="Hansen M."/>
            <person name="Howarth C."/>
            <person name="Imamovic A."/>
            <person name="Ireland A."/>
            <person name="Larimer J."/>
            <person name="McCowan C."/>
            <person name="Murphy C."/>
            <person name="Pearson M."/>
            <person name="Poon T.W."/>
            <person name="Priest M."/>
            <person name="Roberts A."/>
            <person name="Saif S."/>
            <person name="Shea T."/>
            <person name="Sisk P."/>
            <person name="Sykes S."/>
            <person name="Wortman J."/>
            <person name="Nusbaum C."/>
            <person name="Birren B."/>
        </authorList>
    </citation>
    <scope>NUCLEOTIDE SEQUENCE [LARGE SCALE GENOMIC DNA]</scope>
    <source>
        <strain evidence="13">WRAIR2</strain>
    </source>
</reference>
<evidence type="ECO:0000313" key="13">
    <source>
        <dbReference type="Proteomes" id="UP000075884"/>
    </source>
</evidence>
<comment type="catalytic activity">
    <reaction evidence="11">
        <text>a 1,2-diacyl-sn-glycero-3-phosphoethanolamine(in) = a 1,2-diacyl-sn-glycero-3-phosphoethanolamine(out)</text>
        <dbReference type="Rhea" id="RHEA:38895"/>
        <dbReference type="ChEBI" id="CHEBI:64612"/>
    </reaction>
</comment>
<dbReference type="STRING" id="7168.A0A182N5J9"/>
<dbReference type="GO" id="GO:0061723">
    <property type="term" value="P:glycophagy"/>
    <property type="evidence" value="ECO:0007669"/>
    <property type="project" value="TreeGrafter"/>
</dbReference>
<protein>
    <recommendedName>
        <fullName evidence="4">Autophagy-related protein 2</fullName>
    </recommendedName>
</protein>
<evidence type="ECO:0000256" key="2">
    <source>
        <dbReference type="ARBA" id="ARBA00004623"/>
    </source>
</evidence>
<dbReference type="GO" id="GO:0000422">
    <property type="term" value="P:autophagy of mitochondrion"/>
    <property type="evidence" value="ECO:0007669"/>
    <property type="project" value="TreeGrafter"/>
</dbReference>
<keyword evidence="6" id="KW-0256">Endoplasmic reticulum</keyword>
<evidence type="ECO:0000256" key="8">
    <source>
        <dbReference type="ARBA" id="ARBA00023055"/>
    </source>
</evidence>
<evidence type="ECO:0000256" key="6">
    <source>
        <dbReference type="ARBA" id="ARBA00022824"/>
    </source>
</evidence>
<evidence type="ECO:0000256" key="7">
    <source>
        <dbReference type="ARBA" id="ARBA00023006"/>
    </source>
</evidence>
<evidence type="ECO:0000256" key="5">
    <source>
        <dbReference type="ARBA" id="ARBA00022448"/>
    </source>
</evidence>
<dbReference type="AlphaFoldDB" id="A0A182N5J9"/>
<dbReference type="InterPro" id="IPR026849">
    <property type="entry name" value="ATG2"/>
</dbReference>
<evidence type="ECO:0000256" key="1">
    <source>
        <dbReference type="ARBA" id="ARBA00004406"/>
    </source>
</evidence>
<dbReference type="GO" id="GO:0005789">
    <property type="term" value="C:endoplasmic reticulum membrane"/>
    <property type="evidence" value="ECO:0007669"/>
    <property type="project" value="UniProtKB-SubCell"/>
</dbReference>
<dbReference type="Proteomes" id="UP000075884">
    <property type="component" value="Unassembled WGS sequence"/>
</dbReference>
<keyword evidence="7" id="KW-0072">Autophagy</keyword>
<dbReference type="GO" id="GO:0034045">
    <property type="term" value="C:phagophore assembly site membrane"/>
    <property type="evidence" value="ECO:0007669"/>
    <property type="project" value="UniProtKB-SubCell"/>
</dbReference>
<evidence type="ECO:0000313" key="12">
    <source>
        <dbReference type="EnsemblMetazoa" id="ADIR002919-PA"/>
    </source>
</evidence>
<name>A0A182N5J9_9DIPT</name>
<keyword evidence="9" id="KW-0472">Membrane</keyword>
<dbReference type="GO" id="GO:0006869">
    <property type="term" value="P:lipid transport"/>
    <property type="evidence" value="ECO:0007669"/>
    <property type="project" value="UniProtKB-KW"/>
</dbReference>
<dbReference type="EnsemblMetazoa" id="ADIR002919-RA">
    <property type="protein sequence ID" value="ADIR002919-PA"/>
    <property type="gene ID" value="ADIR002919"/>
</dbReference>
<dbReference type="GO" id="GO:0061709">
    <property type="term" value="P:reticulophagy"/>
    <property type="evidence" value="ECO:0007669"/>
    <property type="project" value="TreeGrafter"/>
</dbReference>
<comment type="similarity">
    <text evidence="3">Belongs to the ATG2 family.</text>
</comment>
<dbReference type="GO" id="GO:0043495">
    <property type="term" value="F:protein-membrane adaptor activity"/>
    <property type="evidence" value="ECO:0007669"/>
    <property type="project" value="TreeGrafter"/>
</dbReference>
<dbReference type="VEuPathDB" id="VectorBase:ADIR002919"/>
<comment type="catalytic activity">
    <reaction evidence="10">
        <text>a 1,2-diacyl-sn-glycero-3-phospho-L-serine(in) = a 1,2-diacyl-sn-glycero-3-phospho-L-serine(out)</text>
        <dbReference type="Rhea" id="RHEA:38663"/>
        <dbReference type="ChEBI" id="CHEBI:57262"/>
    </reaction>
</comment>
<evidence type="ECO:0000256" key="10">
    <source>
        <dbReference type="ARBA" id="ARBA00024479"/>
    </source>
</evidence>
<dbReference type="GO" id="GO:0061908">
    <property type="term" value="C:phagophore"/>
    <property type="evidence" value="ECO:0007669"/>
    <property type="project" value="TreeGrafter"/>
</dbReference>
<reference evidence="12" key="2">
    <citation type="submission" date="2020-05" db="UniProtKB">
        <authorList>
            <consortium name="EnsemblMetazoa"/>
        </authorList>
    </citation>
    <scope>IDENTIFICATION</scope>
    <source>
        <strain evidence="12">WRAIR2</strain>
    </source>
</reference>
<dbReference type="GO" id="GO:0034727">
    <property type="term" value="P:piecemeal microautophagy of the nucleus"/>
    <property type="evidence" value="ECO:0007669"/>
    <property type="project" value="TreeGrafter"/>
</dbReference>
<evidence type="ECO:0000256" key="4">
    <source>
        <dbReference type="ARBA" id="ARBA00018070"/>
    </source>
</evidence>
<keyword evidence="8" id="KW-0445">Lipid transport</keyword>
<dbReference type="GO" id="GO:0000045">
    <property type="term" value="P:autophagosome assembly"/>
    <property type="evidence" value="ECO:0007669"/>
    <property type="project" value="TreeGrafter"/>
</dbReference>